<organism evidence="2 3">
    <name type="scientific">Toxocara canis</name>
    <name type="common">Canine roundworm</name>
    <dbReference type="NCBI Taxonomy" id="6265"/>
    <lineage>
        <taxon>Eukaryota</taxon>
        <taxon>Metazoa</taxon>
        <taxon>Ecdysozoa</taxon>
        <taxon>Nematoda</taxon>
        <taxon>Chromadorea</taxon>
        <taxon>Rhabditida</taxon>
        <taxon>Spirurina</taxon>
        <taxon>Ascaridomorpha</taxon>
        <taxon>Ascaridoidea</taxon>
        <taxon>Toxocaridae</taxon>
        <taxon>Toxocara</taxon>
    </lineage>
</organism>
<dbReference type="WBParaSite" id="TCNE_0000181201-mRNA-1">
    <property type="protein sequence ID" value="TCNE_0000181201-mRNA-1"/>
    <property type="gene ID" value="TCNE_0000181201"/>
</dbReference>
<dbReference type="Proteomes" id="UP000050794">
    <property type="component" value="Unassembled WGS sequence"/>
</dbReference>
<name>A0A183TZZ2_TOXCA</name>
<dbReference type="EMBL" id="UYWY01001532">
    <property type="protein sequence ID" value="VDM26876.1"/>
    <property type="molecule type" value="Genomic_DNA"/>
</dbReference>
<dbReference type="InterPro" id="IPR036860">
    <property type="entry name" value="SH2_dom_sf"/>
</dbReference>
<dbReference type="SUPFAM" id="SSF55550">
    <property type="entry name" value="SH2 domain"/>
    <property type="match status" value="1"/>
</dbReference>
<evidence type="ECO:0000313" key="2">
    <source>
        <dbReference type="Proteomes" id="UP000050794"/>
    </source>
</evidence>
<reference evidence="3" key="1">
    <citation type="submission" date="2016-06" db="UniProtKB">
        <authorList>
            <consortium name="WormBaseParasite"/>
        </authorList>
    </citation>
    <scope>IDENTIFICATION</scope>
</reference>
<protein>
    <submittedName>
        <fullName evidence="3">Peptidase_M24 domain-containing protein</fullName>
    </submittedName>
</protein>
<evidence type="ECO:0000313" key="3">
    <source>
        <dbReference type="WBParaSite" id="TCNE_0000181201-mRNA-1"/>
    </source>
</evidence>
<reference evidence="1 2" key="2">
    <citation type="submission" date="2018-11" db="EMBL/GenBank/DDBJ databases">
        <authorList>
            <consortium name="Pathogen Informatics"/>
        </authorList>
    </citation>
    <scope>NUCLEOTIDE SEQUENCE [LARGE SCALE GENOMIC DNA]</scope>
</reference>
<evidence type="ECO:0000313" key="1">
    <source>
        <dbReference type="EMBL" id="VDM26876.1"/>
    </source>
</evidence>
<accession>A0A183TZZ2</accession>
<sequence length="63" mass="7388">MLDELLNIECYHGMVPREEVERILVNDGEPIHRDGTVLSYPVQRPSYYVMHKDVQVTSSFFFS</sequence>
<keyword evidence="2" id="KW-1185">Reference proteome</keyword>
<gene>
    <name evidence="1" type="ORF">TCNE_LOCUS1812</name>
</gene>
<proteinExistence type="predicted"/>
<dbReference type="AlphaFoldDB" id="A0A183TZZ2"/>